<dbReference type="RefSeq" id="WP_190913914.1">
    <property type="nucleotide sequence ID" value="NZ_JACXIZ010000004.1"/>
</dbReference>
<accession>A0A927BNH6</accession>
<dbReference type="InterPro" id="IPR018389">
    <property type="entry name" value="DctP_fam"/>
</dbReference>
<organism evidence="7 8">
    <name type="scientific">Paenibacillus sabuli</name>
    <dbReference type="NCBI Taxonomy" id="2772509"/>
    <lineage>
        <taxon>Bacteria</taxon>
        <taxon>Bacillati</taxon>
        <taxon>Bacillota</taxon>
        <taxon>Bacilli</taxon>
        <taxon>Bacillales</taxon>
        <taxon>Paenibacillaceae</taxon>
        <taxon>Paenibacillus</taxon>
    </lineage>
</organism>
<dbReference type="InterPro" id="IPR038404">
    <property type="entry name" value="TRAP_DctP_sf"/>
</dbReference>
<protein>
    <submittedName>
        <fullName evidence="7">TRAP transporter substrate-binding protein</fullName>
    </submittedName>
</protein>
<evidence type="ECO:0000256" key="3">
    <source>
        <dbReference type="ARBA" id="ARBA00022729"/>
    </source>
</evidence>
<dbReference type="Pfam" id="PF03480">
    <property type="entry name" value="DctP"/>
    <property type="match status" value="1"/>
</dbReference>
<dbReference type="Proteomes" id="UP000621560">
    <property type="component" value="Unassembled WGS sequence"/>
</dbReference>
<evidence type="ECO:0000256" key="6">
    <source>
        <dbReference type="SAM" id="SignalP"/>
    </source>
</evidence>
<dbReference type="PANTHER" id="PTHR33376:SF7">
    <property type="entry name" value="C4-DICARBOXYLATE-BINDING PROTEIN DCTB"/>
    <property type="match status" value="1"/>
</dbReference>
<keyword evidence="3 6" id="KW-0732">Signal</keyword>
<feature type="signal peptide" evidence="6">
    <location>
        <begin position="1"/>
        <end position="18"/>
    </location>
</feature>
<reference evidence="7" key="1">
    <citation type="submission" date="2020-09" db="EMBL/GenBank/DDBJ databases">
        <title>A novel bacterium of genus Paenibacillus, isolated from South China Sea.</title>
        <authorList>
            <person name="Huang H."/>
            <person name="Mo K."/>
            <person name="Hu Y."/>
        </authorList>
    </citation>
    <scope>NUCLEOTIDE SEQUENCE</scope>
    <source>
        <strain evidence="7">IB182496</strain>
    </source>
</reference>
<comment type="caution">
    <text evidence="7">The sequence shown here is derived from an EMBL/GenBank/DDBJ whole genome shotgun (WGS) entry which is preliminary data.</text>
</comment>
<evidence type="ECO:0000313" key="7">
    <source>
        <dbReference type="EMBL" id="MBD2843793.1"/>
    </source>
</evidence>
<keyword evidence="4" id="KW-0175">Coiled coil</keyword>
<dbReference type="Gene3D" id="3.40.190.170">
    <property type="entry name" value="Bacterial extracellular solute-binding protein, family 7"/>
    <property type="match status" value="1"/>
</dbReference>
<evidence type="ECO:0000256" key="4">
    <source>
        <dbReference type="SAM" id="Coils"/>
    </source>
</evidence>
<dbReference type="NCBIfam" id="NF037995">
    <property type="entry name" value="TRAP_S1"/>
    <property type="match status" value="1"/>
</dbReference>
<feature type="coiled-coil region" evidence="4">
    <location>
        <begin position="309"/>
        <end position="336"/>
    </location>
</feature>
<feature type="region of interest" description="Disordered" evidence="5">
    <location>
        <begin position="25"/>
        <end position="63"/>
    </location>
</feature>
<dbReference type="InterPro" id="IPR004682">
    <property type="entry name" value="TRAP_DctP"/>
</dbReference>
<dbReference type="GO" id="GO:0030288">
    <property type="term" value="C:outer membrane-bounded periplasmic space"/>
    <property type="evidence" value="ECO:0007669"/>
    <property type="project" value="InterPro"/>
</dbReference>
<comment type="similarity">
    <text evidence="1">Belongs to the bacterial solute-binding protein 7 family.</text>
</comment>
<dbReference type="GO" id="GO:0055085">
    <property type="term" value="P:transmembrane transport"/>
    <property type="evidence" value="ECO:0007669"/>
    <property type="project" value="InterPro"/>
</dbReference>
<sequence length="368" mass="40070">MKQVKGLLLVLGLMFVLAACGSSEGEGSSNGGQGGVSDMNGGNSANAGNAADNGPDTANAAPTGETVTVKFGEPLAEDHPLTQGSYRFKELVEAKSGGEIVIEIYPNSQLGSLRELVESTQMGAIQMTRSIDSVYSGFVPELEVLQYPYVMPTSEDEIQALLGGEVGDAVLASFENYSLKALGFWPQGYKMLTSNKPLLTPEDMRGVKMRVVPSNILVKQYEAWGATPVAIDFAELYTALQQGTADAQENPVDSIYSTKMYEVQEHLSMLNHAYQLNIITVNKAWFDGLSAEHQAIIQEAHDEVTADYREQYEQQKADLLAQLEEEGMELHTLSEEQIDAFRELSLPLHDALVQSGEQQALLDLIRAQ</sequence>
<proteinExistence type="inferred from homology"/>
<feature type="chain" id="PRO_5038778428" evidence="6">
    <location>
        <begin position="19"/>
        <end position="368"/>
    </location>
</feature>
<keyword evidence="8" id="KW-1185">Reference proteome</keyword>
<name>A0A927BNH6_9BACL</name>
<gene>
    <name evidence="7" type="ORF">IDH44_01200</name>
</gene>
<dbReference type="AlphaFoldDB" id="A0A927BNH6"/>
<keyword evidence="2" id="KW-0813">Transport</keyword>
<dbReference type="PANTHER" id="PTHR33376">
    <property type="match status" value="1"/>
</dbReference>
<evidence type="ECO:0000256" key="2">
    <source>
        <dbReference type="ARBA" id="ARBA00022448"/>
    </source>
</evidence>
<evidence type="ECO:0000256" key="5">
    <source>
        <dbReference type="SAM" id="MobiDB-lite"/>
    </source>
</evidence>
<feature type="compositionally biased region" description="Low complexity" evidence="5">
    <location>
        <begin position="36"/>
        <end position="62"/>
    </location>
</feature>
<dbReference type="PROSITE" id="PS51257">
    <property type="entry name" value="PROKAR_LIPOPROTEIN"/>
    <property type="match status" value="1"/>
</dbReference>
<dbReference type="NCBIfam" id="TIGR00787">
    <property type="entry name" value="dctP"/>
    <property type="match status" value="1"/>
</dbReference>
<evidence type="ECO:0000313" key="8">
    <source>
        <dbReference type="Proteomes" id="UP000621560"/>
    </source>
</evidence>
<dbReference type="CDD" id="cd13603">
    <property type="entry name" value="PBP2_TRAP_Siap_TeaA_like"/>
    <property type="match status" value="1"/>
</dbReference>
<evidence type="ECO:0000256" key="1">
    <source>
        <dbReference type="ARBA" id="ARBA00009023"/>
    </source>
</evidence>
<dbReference type="EMBL" id="JACXIZ010000004">
    <property type="protein sequence ID" value="MBD2843793.1"/>
    <property type="molecule type" value="Genomic_DNA"/>
</dbReference>